<evidence type="ECO:0000259" key="7">
    <source>
        <dbReference type="PROSITE" id="PS50112"/>
    </source>
</evidence>
<dbReference type="Proteomes" id="UP000515344">
    <property type="component" value="Chromosome"/>
</dbReference>
<evidence type="ECO:0000256" key="2">
    <source>
        <dbReference type="ARBA" id="ARBA00012438"/>
    </source>
</evidence>
<dbReference type="CDD" id="cd16917">
    <property type="entry name" value="HATPase_UhpB-NarQ-NarX-like"/>
    <property type="match status" value="1"/>
</dbReference>
<feature type="domain" description="Histidine kinase" evidence="6">
    <location>
        <begin position="948"/>
        <end position="1139"/>
    </location>
</feature>
<dbReference type="PROSITE" id="PS50112">
    <property type="entry name" value="PAS"/>
    <property type="match status" value="3"/>
</dbReference>
<evidence type="ECO:0000313" key="10">
    <source>
        <dbReference type="Proteomes" id="UP000515344"/>
    </source>
</evidence>
<feature type="domain" description="PAC" evidence="8">
    <location>
        <begin position="873"/>
        <end position="925"/>
    </location>
</feature>
<evidence type="ECO:0000256" key="4">
    <source>
        <dbReference type="ARBA" id="ARBA00022679"/>
    </source>
</evidence>
<proteinExistence type="predicted"/>
<dbReference type="Gene3D" id="1.20.5.1930">
    <property type="match status" value="1"/>
</dbReference>
<feature type="domain" description="PAS" evidence="7">
    <location>
        <begin position="263"/>
        <end position="307"/>
    </location>
</feature>
<dbReference type="SMART" id="SM00086">
    <property type="entry name" value="PAC"/>
    <property type="match status" value="5"/>
</dbReference>
<dbReference type="Pfam" id="PF07730">
    <property type="entry name" value="HisKA_3"/>
    <property type="match status" value="1"/>
</dbReference>
<dbReference type="GO" id="GO:0000155">
    <property type="term" value="F:phosphorelay sensor kinase activity"/>
    <property type="evidence" value="ECO:0007669"/>
    <property type="project" value="InterPro"/>
</dbReference>
<dbReference type="CDD" id="cd00130">
    <property type="entry name" value="PAS"/>
    <property type="match status" value="3"/>
</dbReference>
<sequence>MNSIALIPESFELSQQLYYVLVKPDGYYAGGNPHFFSRFGLNEEKITTIHSYETIHPDDHVAYTAAIKACSKEPGKIVPVDLRKSESKGSYISTRWELSCIEGNNAEDYYIQCIGLDMVQVADGNEHVSVTSEVTSKERMLEQLLSNSVDVFFLTDEQNNVIYCSPNVTKVMGYEPAELIGENGFSYVHPDDLELAINTFKQEFEQPDQNRSVDIRFRKKDGSWLWTEAKGKSLFHNPHIGAMLINLNDISLRKQWEETLRESENRYKSFFDHLPLPLFVISNDHKTILDINQFAVERYGYTKEEFLAISLCKIFDKPVKCEHLYDLYKSGQPVEHRTKSGEILLVTIARHEIVHSNLNGYLLQISDITESYRTNRENELGFDISEILIQPNPLNENLKLALNKLRSFTGWELAEIWVPGFDAVYLHNQVSDFDATDPDLVAFSKTTGDHVYLLSDYASNDITISKKPFWIEDIAASEFEFKRKDAAIRVGFQSALAVPVMSESNLVCCLFFLNRQQKKINRNDINLISIQSKLFGAEITKRKNNLMLDQFFLISRDILTIAGIDGRYKRVNPAFEAFSGYTAEEATEIHPLSYVHDYDKPAVLEKLNELSCGVVIPYFENRIVTKTGQTKWIAWTATPLLSEGIIIASHRDITAQKEAAEALKISNERYEFIKNAANEAIWDYDLLTKTIIRSNSYKVLFGYDTDNEHSNLHFWESKLHPEDKERVMRELHAFLSQTYTRLWHCEYRFQKSDGTYAFVADKGYLITDKDQLPIRLVGTMQDVTEQREFAEKLKISNERYELVTKATNEAIWDLDLEQNNMTWSEGYRILFGHGFEDADQGLDFWESNIHYDERIMVIDSFNSFLQQHTTPHWECEYRFRRKDGSYANVLDKGYMIFNNKGKPVRIVGAMRDITERKKLEKELMLKERSRQFQIAQAAVFAQEKERAEIGKELHDNIGQLLTTTKLYLEMMKLKQADPTELIDRGTKHINTIITEVRNLSRSLVPSSINDLGLIASVNDLIESFRALGSFDIRFFATNTIEERIDNTIKLTIYRILQEQLNNIVRHAEAKNVMVEMFQEDNKVYLFIADDGSGFDLQTVKRGQGLMNIKSRAELQEGSVEILTNPGHGCKLVIQIPINILKTT</sequence>
<dbReference type="InterPro" id="IPR036890">
    <property type="entry name" value="HATPase_C_sf"/>
</dbReference>
<dbReference type="AlphaFoldDB" id="A0A7G5XFC4"/>
<reference evidence="10" key="1">
    <citation type="submission" date="2020-08" db="EMBL/GenBank/DDBJ databases">
        <title>Lacibacter sp. S13-6-6 genome sequencing.</title>
        <authorList>
            <person name="Jin L."/>
        </authorList>
    </citation>
    <scope>NUCLEOTIDE SEQUENCE [LARGE SCALE GENOMIC DNA]</scope>
    <source>
        <strain evidence="10">S13-6-6</strain>
    </source>
</reference>
<dbReference type="InterPro" id="IPR029016">
    <property type="entry name" value="GAF-like_dom_sf"/>
</dbReference>
<dbReference type="RefSeq" id="WP_182802439.1">
    <property type="nucleotide sequence ID" value="NZ_CP060007.1"/>
</dbReference>
<evidence type="ECO:0000256" key="5">
    <source>
        <dbReference type="ARBA" id="ARBA00022777"/>
    </source>
</evidence>
<feature type="domain" description="PAC" evidence="8">
    <location>
        <begin position="743"/>
        <end position="795"/>
    </location>
</feature>
<dbReference type="GO" id="GO:0046983">
    <property type="term" value="F:protein dimerization activity"/>
    <property type="evidence" value="ECO:0007669"/>
    <property type="project" value="InterPro"/>
</dbReference>
<dbReference type="KEGG" id="lacs:H4075_19220"/>
<dbReference type="Pfam" id="PF02518">
    <property type="entry name" value="HATPase_c"/>
    <property type="match status" value="1"/>
</dbReference>
<feature type="domain" description="PAS" evidence="7">
    <location>
        <begin position="666"/>
        <end position="738"/>
    </location>
</feature>
<dbReference type="InterPro" id="IPR001610">
    <property type="entry name" value="PAC"/>
</dbReference>
<dbReference type="PROSITE" id="PS50109">
    <property type="entry name" value="HIS_KIN"/>
    <property type="match status" value="1"/>
</dbReference>
<dbReference type="PANTHER" id="PTHR43304">
    <property type="entry name" value="PHYTOCHROME-LIKE PROTEIN CPH1"/>
    <property type="match status" value="1"/>
</dbReference>
<dbReference type="PANTHER" id="PTHR43304:SF1">
    <property type="entry name" value="PAC DOMAIN-CONTAINING PROTEIN"/>
    <property type="match status" value="1"/>
</dbReference>
<dbReference type="Pfam" id="PF08447">
    <property type="entry name" value="PAS_3"/>
    <property type="match status" value="4"/>
</dbReference>
<dbReference type="SUPFAM" id="SSF55785">
    <property type="entry name" value="PYP-like sensor domain (PAS domain)"/>
    <property type="match status" value="6"/>
</dbReference>
<comment type="catalytic activity">
    <reaction evidence="1">
        <text>ATP + protein L-histidine = ADP + protein N-phospho-L-histidine.</text>
        <dbReference type="EC" id="2.7.13.3"/>
    </reaction>
</comment>
<evidence type="ECO:0000259" key="6">
    <source>
        <dbReference type="PROSITE" id="PS50109"/>
    </source>
</evidence>
<organism evidence="9 10">
    <name type="scientific">Lacibacter sediminis</name>
    <dbReference type="NCBI Taxonomy" id="2760713"/>
    <lineage>
        <taxon>Bacteria</taxon>
        <taxon>Pseudomonadati</taxon>
        <taxon>Bacteroidota</taxon>
        <taxon>Chitinophagia</taxon>
        <taxon>Chitinophagales</taxon>
        <taxon>Chitinophagaceae</taxon>
        <taxon>Lacibacter</taxon>
    </lineage>
</organism>
<protein>
    <recommendedName>
        <fullName evidence="2">histidine kinase</fullName>
        <ecNumber evidence="2">2.7.13.3</ecNumber>
    </recommendedName>
</protein>
<dbReference type="SMART" id="SM00091">
    <property type="entry name" value="PAS"/>
    <property type="match status" value="6"/>
</dbReference>
<dbReference type="SUPFAM" id="SSF55874">
    <property type="entry name" value="ATPase domain of HSP90 chaperone/DNA topoisomerase II/histidine kinase"/>
    <property type="match status" value="1"/>
</dbReference>
<dbReference type="EC" id="2.7.13.3" evidence="2"/>
<evidence type="ECO:0000256" key="3">
    <source>
        <dbReference type="ARBA" id="ARBA00022553"/>
    </source>
</evidence>
<dbReference type="InterPro" id="IPR000700">
    <property type="entry name" value="PAS-assoc_C"/>
</dbReference>
<evidence type="ECO:0000313" key="9">
    <source>
        <dbReference type="EMBL" id="QNA44177.1"/>
    </source>
</evidence>
<dbReference type="InterPro" id="IPR035965">
    <property type="entry name" value="PAS-like_dom_sf"/>
</dbReference>
<keyword evidence="4" id="KW-0808">Transferase</keyword>
<keyword evidence="10" id="KW-1185">Reference proteome</keyword>
<feature type="domain" description="PAS" evidence="7">
    <location>
        <begin position="137"/>
        <end position="207"/>
    </location>
</feature>
<dbReference type="Pfam" id="PF13188">
    <property type="entry name" value="PAS_8"/>
    <property type="match status" value="1"/>
</dbReference>
<dbReference type="Gene3D" id="3.30.450.40">
    <property type="match status" value="1"/>
</dbReference>
<keyword evidence="5" id="KW-0418">Kinase</keyword>
<accession>A0A7G5XFC4</accession>
<dbReference type="InterPro" id="IPR013655">
    <property type="entry name" value="PAS_fold_3"/>
</dbReference>
<dbReference type="SUPFAM" id="SSF55781">
    <property type="entry name" value="GAF domain-like"/>
    <property type="match status" value="1"/>
</dbReference>
<dbReference type="Gene3D" id="3.30.565.10">
    <property type="entry name" value="Histidine kinase-like ATPase, C-terminal domain"/>
    <property type="match status" value="1"/>
</dbReference>
<dbReference type="InterPro" id="IPR011712">
    <property type="entry name" value="Sig_transdc_His_kin_sub3_dim/P"/>
</dbReference>
<dbReference type="NCBIfam" id="TIGR00229">
    <property type="entry name" value="sensory_box"/>
    <property type="match status" value="5"/>
</dbReference>
<evidence type="ECO:0000256" key="1">
    <source>
        <dbReference type="ARBA" id="ARBA00000085"/>
    </source>
</evidence>
<evidence type="ECO:0000259" key="8">
    <source>
        <dbReference type="PROSITE" id="PS50113"/>
    </source>
</evidence>
<feature type="domain" description="PAC" evidence="8">
    <location>
        <begin position="211"/>
        <end position="262"/>
    </location>
</feature>
<keyword evidence="3" id="KW-0597">Phosphoprotein</keyword>
<dbReference type="GO" id="GO:0016020">
    <property type="term" value="C:membrane"/>
    <property type="evidence" value="ECO:0007669"/>
    <property type="project" value="InterPro"/>
</dbReference>
<dbReference type="InterPro" id="IPR000014">
    <property type="entry name" value="PAS"/>
</dbReference>
<dbReference type="Gene3D" id="3.30.450.20">
    <property type="entry name" value="PAS domain"/>
    <property type="match status" value="6"/>
</dbReference>
<dbReference type="InterPro" id="IPR052162">
    <property type="entry name" value="Sensor_kinase/Photoreceptor"/>
</dbReference>
<name>A0A7G5XFC4_9BACT</name>
<dbReference type="InterPro" id="IPR005467">
    <property type="entry name" value="His_kinase_dom"/>
</dbReference>
<dbReference type="PROSITE" id="PS50113">
    <property type="entry name" value="PAC"/>
    <property type="match status" value="3"/>
</dbReference>
<gene>
    <name evidence="9" type="ORF">H4075_19220</name>
</gene>
<dbReference type="EMBL" id="CP060007">
    <property type="protein sequence ID" value="QNA44177.1"/>
    <property type="molecule type" value="Genomic_DNA"/>
</dbReference>
<dbReference type="InterPro" id="IPR003594">
    <property type="entry name" value="HATPase_dom"/>
</dbReference>